<dbReference type="Pfam" id="PF00232">
    <property type="entry name" value="Glyco_hydro_1"/>
    <property type="match status" value="1"/>
</dbReference>
<dbReference type="HOGENOM" id="CLU_001859_1_3_4"/>
<name>A0A0H2XZJ3_BURO1</name>
<sequence precursor="true">MPIDTSIPRSPARRTFLRAGGAAAAGLACAPTFARDDGMRFADDFVWGVAASAPQTESREGRGRSNWDVFAERAGTIADGSTNARCTEFERRYPADIAWMAAAGIRAFRFSIAWPRVQPQGPGAPSDAGLATYDRMIDTMLARGIEPFPTLFHWDTPVWAGDFRTRDIAYRLADYADRVTRRLGDRVKHWIVLNEPNSLALRGYGMGVHAPGLRSPEGVFAAMHHQNLAQGLAFQVLRANLRDARIGTTINLQPVRPAAARDEDRKAAGLVDVLWNRAFLDPLYGHGYPEPLAHSLAGLVRPGDMAIVAAKPDFLGMNYYSRIYVRANPSAPFGVEQAEPPADLPRTAYFQVEPDGMTEMLLRVHRDYGAPDIYITETGFALDDPAPHDGVVDDGPRGDYLSCYLRAAHDAYRQGVRLKGLFYWAATDNWEWGQGFSKRFGLVHVDLDTQVRTPKRSLAYYSRCIAQNAVA</sequence>
<evidence type="ECO:0000256" key="4">
    <source>
        <dbReference type="RuleBase" id="RU003690"/>
    </source>
</evidence>
<dbReference type="Gene3D" id="3.20.20.80">
    <property type="entry name" value="Glycosidases"/>
    <property type="match status" value="1"/>
</dbReference>
<dbReference type="AlphaFoldDB" id="A0A0H2XZJ3"/>
<organism evidence="5">
    <name type="scientific">Burkholderia orbicola (strain AU 1054)</name>
    <dbReference type="NCBI Taxonomy" id="331271"/>
    <lineage>
        <taxon>Bacteria</taxon>
        <taxon>Pseudomonadati</taxon>
        <taxon>Pseudomonadota</taxon>
        <taxon>Betaproteobacteria</taxon>
        <taxon>Burkholderiales</taxon>
        <taxon>Burkholderiaceae</taxon>
        <taxon>Burkholderia</taxon>
        <taxon>Burkholderia cepacia complex</taxon>
        <taxon>Burkholderia orbicola</taxon>
    </lineage>
</organism>
<dbReference type="InterPro" id="IPR006311">
    <property type="entry name" value="TAT_signal"/>
</dbReference>
<protein>
    <submittedName>
        <fullName evidence="5">Glycoside hydrolase, family 1</fullName>
    </submittedName>
</protein>
<proteinExistence type="inferred from homology"/>
<dbReference type="PANTHER" id="PTHR10353:SF36">
    <property type="entry name" value="LP05116P"/>
    <property type="match status" value="1"/>
</dbReference>
<dbReference type="InterPro" id="IPR001360">
    <property type="entry name" value="Glyco_hydro_1"/>
</dbReference>
<dbReference type="PRINTS" id="PR00131">
    <property type="entry name" value="GLHYDRLASE1"/>
</dbReference>
<dbReference type="GO" id="GO:0008422">
    <property type="term" value="F:beta-glucosidase activity"/>
    <property type="evidence" value="ECO:0007669"/>
    <property type="project" value="TreeGrafter"/>
</dbReference>
<evidence type="ECO:0000256" key="2">
    <source>
        <dbReference type="ARBA" id="ARBA00022801"/>
    </source>
</evidence>
<dbReference type="EMBL" id="CP000379">
    <property type="protein sequence ID" value="ABF80081.1"/>
    <property type="molecule type" value="Genomic_DNA"/>
</dbReference>
<dbReference type="SUPFAM" id="SSF51445">
    <property type="entry name" value="(Trans)glycosidases"/>
    <property type="match status" value="1"/>
</dbReference>
<accession>A0A0H2XZJ3</accession>
<dbReference type="InterPro" id="IPR017853">
    <property type="entry name" value="GH"/>
</dbReference>
<reference evidence="5" key="1">
    <citation type="submission" date="2006-05" db="EMBL/GenBank/DDBJ databases">
        <title>Complete sequence of chromosome 2 of Burkholderia cenocepacia AU 1054.</title>
        <authorList>
            <consortium name="US DOE Joint Genome Institute"/>
            <person name="Copeland A."/>
            <person name="Lucas S."/>
            <person name="Lapidus A."/>
            <person name="Barry K."/>
            <person name="Detter J.C."/>
            <person name="Glavina del Rio T."/>
            <person name="Hammon N."/>
            <person name="Israni S."/>
            <person name="Dalin E."/>
            <person name="Tice H."/>
            <person name="Pitluck S."/>
            <person name="Chain P."/>
            <person name="Malfatti S."/>
            <person name="Shin M."/>
            <person name="Vergez L."/>
            <person name="Schmutz J."/>
            <person name="Larimer F."/>
            <person name="Land M."/>
            <person name="Hauser L."/>
            <person name="Kyrpides N."/>
            <person name="Lykidis A."/>
            <person name="LiPuma J.J."/>
            <person name="Konstantinidis K."/>
            <person name="Tiedje J.M."/>
            <person name="Richardson P."/>
        </authorList>
    </citation>
    <scope>NUCLEOTIDE SEQUENCE [LARGE SCALE GENOMIC DNA]</scope>
    <source>
        <strain evidence="5">AU 1054</strain>
    </source>
</reference>
<evidence type="ECO:0000313" key="5">
    <source>
        <dbReference type="EMBL" id="ABF80081.1"/>
    </source>
</evidence>
<dbReference type="PROSITE" id="PS51318">
    <property type="entry name" value="TAT"/>
    <property type="match status" value="1"/>
</dbReference>
<gene>
    <name evidence="5" type="ordered locus">Bcen_5207</name>
</gene>
<evidence type="ECO:0000256" key="1">
    <source>
        <dbReference type="ARBA" id="ARBA00010838"/>
    </source>
</evidence>
<dbReference type="PANTHER" id="PTHR10353">
    <property type="entry name" value="GLYCOSYL HYDROLASE"/>
    <property type="match status" value="1"/>
</dbReference>
<keyword evidence="3" id="KW-0326">Glycosidase</keyword>
<dbReference type="GO" id="GO:0005829">
    <property type="term" value="C:cytosol"/>
    <property type="evidence" value="ECO:0007669"/>
    <property type="project" value="TreeGrafter"/>
</dbReference>
<dbReference type="GO" id="GO:0016052">
    <property type="term" value="P:carbohydrate catabolic process"/>
    <property type="evidence" value="ECO:0007669"/>
    <property type="project" value="TreeGrafter"/>
</dbReference>
<evidence type="ECO:0000256" key="3">
    <source>
        <dbReference type="ARBA" id="ARBA00023295"/>
    </source>
</evidence>
<comment type="similarity">
    <text evidence="1 4">Belongs to the glycosyl hydrolase 1 family.</text>
</comment>
<keyword evidence="2 5" id="KW-0378">Hydrolase</keyword>